<proteinExistence type="predicted"/>
<dbReference type="Proteomes" id="UP000037035">
    <property type="component" value="Unassembled WGS sequence"/>
</dbReference>
<feature type="compositionally biased region" description="Low complexity" evidence="1">
    <location>
        <begin position="1104"/>
        <end position="1117"/>
    </location>
</feature>
<sequence length="1163" mass="128587">MITSNHKKLVNACYPVAVRHKNLASISPDPNSLSKLIYYCATRPHKISKITSYLISYAQSQALPSSFTASLSVYRHSKPGLICTIKIFNSLLENHTINLKILGAHLSQIIAIGLGLFNQSFSSSPLSSTQPSSSSNSDPGFFGSDWVAHDLDITRATINLFSTYAQSIKSDCLQDDQLARNYLFFLAKFSSVAIICPSISSITSLDSPSARPKPARCMALMALESAIKAPALYSTTYFERQIQLIIPGLMSSITPSPQRPPAELLNLLHQACLDCSHQPTRSSPPKSQLLSDITTFRSIISPPSPPELSKSTELDLIRFSVKILDFLLNVQLTNLNQFEICVNEILNHIESTIYIPSADYYDWFGKSLLHWAMPKYRSSVIDLVVDRLTLIDSKQHKSNSAANHPLPVDHQPQYLNKMVTLVGILNSMINDPLTHSIQLLNTLNILHQLLRLVQSILDMKLTKDSQRLYDLLVQVIGSLAHTVYYDEQINDLCKDILGRIKTIIYPAPSEGFPDTSFSFEPSFVTALFDCLECILISSNISLSACDPNQPTSRFPLEHIPVSPSLWKDSLPILDDLQDPQCRHAFFKALLSFLKFEAFRISPASKAGGEQQLVQFLSAINVSVFRHLVEPARLFAETFQSSSLVDKTSLSEHSTGTLGPSIKLTPSKQKGNGILPATEAGWYECMLEIMAHQQYLALSVCLPMLRELDQVMMMSGATFPVNRETSPDQFNSQAVNGRPASPPIIIAKVWKVENLLVTIESIAPSSNRNDTPVKHRFPRLIDWDSAVKLICHSPLVQEKSGLDQATLEAHFIPHHWSLVEARNLSQSYSSLTSLGGPCYVNTVVVGSWRVRQRVSSAVGRSESPVVRSRATAQEMRKSYLSNLHNRSPQGSFSTIPQSPSVSDLRNSLLGTGFFHSKKGKGASISGRSSVLLKADLTHSADLNNHSTSDVSRYVATRTGNDQGPFGPLEEFGRLHHLSPDHRCRSGNVHTITTPDASIAGTKSSASHYPHSQQVRMGAQELLVKRRVTMARRQTMTSEILDKVRKNSLANSFHSHHDAALDRLPNDDDDDQSDKDYLEFIRKKSLVHPLLSIATNASPRHPTNGSSTPHSLSPLTLELPPLPSTPPPTNTTTSTTHSETSRPVHFVGKAAARKSIIIHPPYNQD</sequence>
<protein>
    <recommendedName>
        <fullName evidence="4">Protein EFR3</fullName>
    </recommendedName>
</protein>
<feature type="compositionally biased region" description="Polar residues" evidence="1">
    <location>
        <begin position="1093"/>
        <end position="1103"/>
    </location>
</feature>
<evidence type="ECO:0000313" key="3">
    <source>
        <dbReference type="Proteomes" id="UP000037035"/>
    </source>
</evidence>
<keyword evidence="3" id="KW-1185">Reference proteome</keyword>
<accession>A0A0L6UGU9</accession>
<name>A0A0L6UGU9_9BASI</name>
<dbReference type="PANTHER" id="PTHR47766:SF1">
    <property type="entry name" value="PROTEIN EFR3"/>
    <property type="match status" value="1"/>
</dbReference>
<evidence type="ECO:0000313" key="2">
    <source>
        <dbReference type="EMBL" id="KNZ47753.1"/>
    </source>
</evidence>
<feature type="region of interest" description="Disordered" evidence="1">
    <location>
        <begin position="1093"/>
        <end position="1141"/>
    </location>
</feature>
<dbReference type="EMBL" id="LAVV01011474">
    <property type="protein sequence ID" value="KNZ47753.1"/>
    <property type="molecule type" value="Genomic_DNA"/>
</dbReference>
<organism evidence="2 3">
    <name type="scientific">Puccinia sorghi</name>
    <dbReference type="NCBI Taxonomy" id="27349"/>
    <lineage>
        <taxon>Eukaryota</taxon>
        <taxon>Fungi</taxon>
        <taxon>Dikarya</taxon>
        <taxon>Basidiomycota</taxon>
        <taxon>Pucciniomycotina</taxon>
        <taxon>Pucciniomycetes</taxon>
        <taxon>Pucciniales</taxon>
        <taxon>Pucciniaceae</taxon>
        <taxon>Puccinia</taxon>
    </lineage>
</organism>
<reference evidence="2 3" key="1">
    <citation type="submission" date="2015-08" db="EMBL/GenBank/DDBJ databases">
        <title>Next Generation Sequencing and Analysis of the Genome of Puccinia sorghi L Schw, the Causal Agent of Maize Common Rust.</title>
        <authorList>
            <person name="Rochi L."/>
            <person name="Burguener G."/>
            <person name="Darino M."/>
            <person name="Turjanski A."/>
            <person name="Kreff E."/>
            <person name="Dieguez M.J."/>
            <person name="Sacco F."/>
        </authorList>
    </citation>
    <scope>NUCLEOTIDE SEQUENCE [LARGE SCALE GENOMIC DNA]</scope>
    <source>
        <strain evidence="2 3">RO10H11247</strain>
    </source>
</reference>
<comment type="caution">
    <text evidence="2">The sequence shown here is derived from an EMBL/GenBank/DDBJ whole genome shotgun (WGS) entry which is preliminary data.</text>
</comment>
<dbReference type="GO" id="GO:0072659">
    <property type="term" value="P:protein localization to plasma membrane"/>
    <property type="evidence" value="ECO:0007669"/>
    <property type="project" value="InterPro"/>
</dbReference>
<dbReference type="AlphaFoldDB" id="A0A0L6UGU9"/>
<feature type="compositionally biased region" description="Pro residues" evidence="1">
    <location>
        <begin position="1118"/>
        <end position="1127"/>
    </location>
</feature>
<dbReference type="VEuPathDB" id="FungiDB:VP01_617g3"/>
<dbReference type="PANTHER" id="PTHR47766">
    <property type="entry name" value="PROTEIN EFR3"/>
    <property type="match status" value="1"/>
</dbReference>
<gene>
    <name evidence="2" type="ORF">VP01_617g3</name>
</gene>
<dbReference type="InterPro" id="IPR039786">
    <property type="entry name" value="EFR3"/>
</dbReference>
<evidence type="ECO:0000256" key="1">
    <source>
        <dbReference type="SAM" id="MobiDB-lite"/>
    </source>
</evidence>
<evidence type="ECO:0008006" key="4">
    <source>
        <dbReference type="Google" id="ProtNLM"/>
    </source>
</evidence>
<dbReference type="STRING" id="27349.A0A0L6UGU9"/>
<dbReference type="OrthoDB" id="2500341at2759"/>